<evidence type="ECO:0000256" key="2">
    <source>
        <dbReference type="ARBA" id="ARBA00023043"/>
    </source>
</evidence>
<gene>
    <name evidence="5" type="ORF">EGW08_016166</name>
</gene>
<dbReference type="Gene3D" id="1.25.40.20">
    <property type="entry name" value="Ankyrin repeat-containing domain"/>
    <property type="match status" value="1"/>
</dbReference>
<evidence type="ECO:0000259" key="4">
    <source>
        <dbReference type="PROSITE" id="PS50097"/>
    </source>
</evidence>
<dbReference type="InterPro" id="IPR044515">
    <property type="entry name" value="ABTB1"/>
</dbReference>
<feature type="domain" description="BTB" evidence="4">
    <location>
        <begin position="115"/>
        <end position="182"/>
    </location>
</feature>
<feature type="domain" description="BTB" evidence="4">
    <location>
        <begin position="273"/>
        <end position="344"/>
    </location>
</feature>
<dbReference type="Proteomes" id="UP000271974">
    <property type="component" value="Unassembled WGS sequence"/>
</dbReference>
<reference evidence="5 6" key="1">
    <citation type="submission" date="2019-01" db="EMBL/GenBank/DDBJ databases">
        <title>A draft genome assembly of the solar-powered sea slug Elysia chlorotica.</title>
        <authorList>
            <person name="Cai H."/>
            <person name="Li Q."/>
            <person name="Fang X."/>
            <person name="Li J."/>
            <person name="Curtis N.E."/>
            <person name="Altenburger A."/>
            <person name="Shibata T."/>
            <person name="Feng M."/>
            <person name="Maeda T."/>
            <person name="Schwartz J.A."/>
            <person name="Shigenobu S."/>
            <person name="Lundholm N."/>
            <person name="Nishiyama T."/>
            <person name="Yang H."/>
            <person name="Hasebe M."/>
            <person name="Li S."/>
            <person name="Pierce S.K."/>
            <person name="Wang J."/>
        </authorList>
    </citation>
    <scope>NUCLEOTIDE SEQUENCE [LARGE SCALE GENOMIC DNA]</scope>
    <source>
        <strain evidence="5">EC2010</strain>
        <tissue evidence="5">Whole organism of an adult</tissue>
    </source>
</reference>
<evidence type="ECO:0000256" key="3">
    <source>
        <dbReference type="PROSITE-ProRule" id="PRU00023"/>
    </source>
</evidence>
<dbReference type="InterPro" id="IPR011333">
    <property type="entry name" value="SKP1/BTB/POZ_sf"/>
</dbReference>
<sequence length="476" mass="54811">MDIQDLFHSCKSGDLHRLQYLVEVKEVEVDVRDKWDSTPLYYACLCGHRDIVEFLLEKGAKCEANTFDGERCLYGALTDEIRNLLKSFHVISKRTIRRDLFEEFLRRLLESKLHSDVVFSVHGEEIHAHRCVLSARCLFFAHMFKTKWHDRQRVELNHSNMLPGAFKATLQYLYTGHMEIHMDLVESCVKLARQCELSELISELEDRLKKTLSWESSKPGVRVTTLVLSPENSKETLQRDLAQLAHWALPEKLTSWILGELPFEPEMMPLTYPDICFSVSGNQFTCHKTFFCARSDYFKAIIEDHFGEAELNGSLPIVYLHDVTVDVFVRILSYMYSDSCDLHPDIVTDVLVTADMYLLPGLKRLCGVAMATCMDVSNVVSMIQTSRLFGLVRLESQCAEFIANNLPKIIGQEDFKQLVIEDASQVKGREETDSIDVIDEIRFYISSFVQTYSEMEEANDKLRLIDDLLEELDIEG</sequence>
<accession>A0A3S0ZV75</accession>
<dbReference type="GO" id="GO:0005737">
    <property type="term" value="C:cytoplasm"/>
    <property type="evidence" value="ECO:0007669"/>
    <property type="project" value="TreeGrafter"/>
</dbReference>
<evidence type="ECO:0000313" key="6">
    <source>
        <dbReference type="Proteomes" id="UP000271974"/>
    </source>
</evidence>
<dbReference type="InterPro" id="IPR036770">
    <property type="entry name" value="Ankyrin_rpt-contain_sf"/>
</dbReference>
<dbReference type="SMART" id="SM00225">
    <property type="entry name" value="BTB"/>
    <property type="match status" value="2"/>
</dbReference>
<dbReference type="CDD" id="cd18296">
    <property type="entry name" value="BTB2_POZ_ABTB1_BPOZ1"/>
    <property type="match status" value="1"/>
</dbReference>
<dbReference type="PROSITE" id="PS50097">
    <property type="entry name" value="BTB"/>
    <property type="match status" value="2"/>
</dbReference>
<keyword evidence="2 3" id="KW-0040">ANK repeat</keyword>
<dbReference type="InterPro" id="IPR002110">
    <property type="entry name" value="Ankyrin_rpt"/>
</dbReference>
<protein>
    <recommendedName>
        <fullName evidence="4">BTB domain-containing protein</fullName>
    </recommendedName>
</protein>
<evidence type="ECO:0000256" key="1">
    <source>
        <dbReference type="ARBA" id="ARBA00022737"/>
    </source>
</evidence>
<dbReference type="AlphaFoldDB" id="A0A3S0ZV75"/>
<dbReference type="InterPro" id="IPR000210">
    <property type="entry name" value="BTB/POZ_dom"/>
</dbReference>
<dbReference type="GO" id="GO:0000151">
    <property type="term" value="C:ubiquitin ligase complex"/>
    <property type="evidence" value="ECO:0007669"/>
    <property type="project" value="TreeGrafter"/>
</dbReference>
<comment type="caution">
    <text evidence="5">The sequence shown here is derived from an EMBL/GenBank/DDBJ whole genome shotgun (WGS) entry which is preliminary data.</text>
</comment>
<name>A0A3S0ZV75_ELYCH</name>
<dbReference type="PROSITE" id="PS50297">
    <property type="entry name" value="ANK_REP_REGION"/>
    <property type="match status" value="1"/>
</dbReference>
<proteinExistence type="predicted"/>
<dbReference type="CDD" id="cd18497">
    <property type="entry name" value="BACK_ABTB1_BPOZ"/>
    <property type="match status" value="1"/>
</dbReference>
<keyword evidence="6" id="KW-1185">Reference proteome</keyword>
<dbReference type="SMART" id="SM00248">
    <property type="entry name" value="ANK"/>
    <property type="match status" value="2"/>
</dbReference>
<dbReference type="PANTHER" id="PTHR46231">
    <property type="entry name" value="ANKYRIN REPEAT AND BTB/POZ DOMAIN-CONTAINING PROTEIN 1"/>
    <property type="match status" value="1"/>
</dbReference>
<dbReference type="OrthoDB" id="684045at2759"/>
<evidence type="ECO:0000313" key="5">
    <source>
        <dbReference type="EMBL" id="RUS76062.1"/>
    </source>
</evidence>
<organism evidence="5 6">
    <name type="scientific">Elysia chlorotica</name>
    <name type="common">Eastern emerald elysia</name>
    <name type="synonym">Sea slug</name>
    <dbReference type="NCBI Taxonomy" id="188477"/>
    <lineage>
        <taxon>Eukaryota</taxon>
        <taxon>Metazoa</taxon>
        <taxon>Spiralia</taxon>
        <taxon>Lophotrochozoa</taxon>
        <taxon>Mollusca</taxon>
        <taxon>Gastropoda</taxon>
        <taxon>Heterobranchia</taxon>
        <taxon>Euthyneura</taxon>
        <taxon>Panpulmonata</taxon>
        <taxon>Sacoglossa</taxon>
        <taxon>Placobranchoidea</taxon>
        <taxon>Plakobranchidae</taxon>
        <taxon>Elysia</taxon>
    </lineage>
</organism>
<dbReference type="PROSITE" id="PS50088">
    <property type="entry name" value="ANK_REPEAT"/>
    <property type="match status" value="1"/>
</dbReference>
<dbReference type="Pfam" id="PF00651">
    <property type="entry name" value="BTB"/>
    <property type="match status" value="2"/>
</dbReference>
<dbReference type="Pfam" id="PF12796">
    <property type="entry name" value="Ank_2"/>
    <property type="match status" value="1"/>
</dbReference>
<feature type="repeat" description="ANK" evidence="3">
    <location>
        <begin position="35"/>
        <end position="67"/>
    </location>
</feature>
<dbReference type="SUPFAM" id="SSF48403">
    <property type="entry name" value="Ankyrin repeat"/>
    <property type="match status" value="1"/>
</dbReference>
<keyword evidence="1" id="KW-0677">Repeat</keyword>
<dbReference type="PANTHER" id="PTHR46231:SF1">
    <property type="entry name" value="ANKYRIN REPEAT AND BTB_POZ DOMAIN-CONTAINING PROTEIN 1"/>
    <property type="match status" value="1"/>
</dbReference>
<dbReference type="EMBL" id="RQTK01000689">
    <property type="protein sequence ID" value="RUS76062.1"/>
    <property type="molecule type" value="Genomic_DNA"/>
</dbReference>
<dbReference type="SUPFAM" id="SSF54695">
    <property type="entry name" value="POZ domain"/>
    <property type="match status" value="2"/>
</dbReference>
<dbReference type="STRING" id="188477.A0A3S0ZV75"/>
<dbReference type="CDD" id="cd18295">
    <property type="entry name" value="BTB1_POZ_ABTB1_BPOZ1"/>
    <property type="match status" value="1"/>
</dbReference>
<dbReference type="Gene3D" id="3.30.710.10">
    <property type="entry name" value="Potassium Channel Kv1.1, Chain A"/>
    <property type="match status" value="2"/>
</dbReference>